<evidence type="ECO:0000313" key="4">
    <source>
        <dbReference type="Proteomes" id="UP000663829"/>
    </source>
</evidence>
<accession>A0A816AAF6</accession>
<reference evidence="2" key="1">
    <citation type="submission" date="2021-02" db="EMBL/GenBank/DDBJ databases">
        <authorList>
            <person name="Nowell W R."/>
        </authorList>
    </citation>
    <scope>NUCLEOTIDE SEQUENCE</scope>
</reference>
<comment type="caution">
    <text evidence="2">The sequence shown here is derived from an EMBL/GenBank/DDBJ whole genome shotgun (WGS) entry which is preliminary data.</text>
</comment>
<dbReference type="Proteomes" id="UP000663829">
    <property type="component" value="Unassembled WGS sequence"/>
</dbReference>
<dbReference type="AlphaFoldDB" id="A0A816AAF6"/>
<keyword evidence="4" id="KW-1185">Reference proteome</keyword>
<proteinExistence type="predicted"/>
<sequence>RTKADIEKQEKEKKSEQSETAMKRAQSDKVAHSLYYQDSDFAVVERLKQIAEK</sequence>
<evidence type="ECO:0000313" key="2">
    <source>
        <dbReference type="EMBL" id="CAF1594861.1"/>
    </source>
</evidence>
<dbReference type="OrthoDB" id="48988at2759"/>
<dbReference type="Proteomes" id="UP000681722">
    <property type="component" value="Unassembled WGS sequence"/>
</dbReference>
<name>A0A816AAF6_9BILA</name>
<evidence type="ECO:0000256" key="1">
    <source>
        <dbReference type="SAM" id="MobiDB-lite"/>
    </source>
</evidence>
<protein>
    <submittedName>
        <fullName evidence="2">Uncharacterized protein</fullName>
    </submittedName>
</protein>
<organism evidence="2 4">
    <name type="scientific">Didymodactylos carnosus</name>
    <dbReference type="NCBI Taxonomy" id="1234261"/>
    <lineage>
        <taxon>Eukaryota</taxon>
        <taxon>Metazoa</taxon>
        <taxon>Spiralia</taxon>
        <taxon>Gnathifera</taxon>
        <taxon>Rotifera</taxon>
        <taxon>Eurotatoria</taxon>
        <taxon>Bdelloidea</taxon>
        <taxon>Philodinida</taxon>
        <taxon>Philodinidae</taxon>
        <taxon>Didymodactylos</taxon>
    </lineage>
</organism>
<dbReference type="EMBL" id="CAJOBC010100706">
    <property type="protein sequence ID" value="CAF4468981.1"/>
    <property type="molecule type" value="Genomic_DNA"/>
</dbReference>
<gene>
    <name evidence="2" type="ORF">GPM918_LOCUS42007</name>
    <name evidence="3" type="ORF">SRO942_LOCUS43167</name>
</gene>
<feature type="region of interest" description="Disordered" evidence="1">
    <location>
        <begin position="1"/>
        <end position="28"/>
    </location>
</feature>
<feature type="non-terminal residue" evidence="2">
    <location>
        <position position="1"/>
    </location>
</feature>
<evidence type="ECO:0000313" key="3">
    <source>
        <dbReference type="EMBL" id="CAF4468981.1"/>
    </source>
</evidence>
<dbReference type="EMBL" id="CAJNOQ010034447">
    <property type="protein sequence ID" value="CAF1594861.1"/>
    <property type="molecule type" value="Genomic_DNA"/>
</dbReference>